<keyword evidence="5" id="KW-0045">Antibiotic biosynthesis</keyword>
<evidence type="ECO:0000256" key="1">
    <source>
        <dbReference type="ARBA" id="ARBA00001957"/>
    </source>
</evidence>
<dbReference type="PROSITE" id="PS52004">
    <property type="entry name" value="KS3_2"/>
    <property type="match status" value="1"/>
</dbReference>
<feature type="domain" description="Ketosynthase family 3 (KS3)" evidence="11">
    <location>
        <begin position="47"/>
        <end position="458"/>
    </location>
</feature>
<evidence type="ECO:0000256" key="6">
    <source>
        <dbReference type="ARBA" id="ARBA00023268"/>
    </source>
</evidence>
<sequence>MEDRTTDRRDAGTADNTADKLRDYLKRATADLQQTKRRLREVEEAAAEPIAIVGMACRYPGGVAGPQDLWELVSRGRDAIGDFPADRGWDVEAIYDPEPGKPGRTYVRQGGFLPGAGGFDAEFFGISPNEARRADPQQRILLEVCWEAFERAGLDPLALHGSDTGVYTGLMYHDYIQGSPGGSLVSGQVAYSLGLQGPAISLDTACSSSLVAVHLACQALRRGEVELALAGGVTVMGTPEMFVDFSRQRGLAPDGRSKAFSADADGTSWSEGAGVLLLERLSDARRHGHRVHAVVRGSAMNQDGASNGITAPNGPAQVRVLRAALAAAGLTPAEVDAVDAHGTGTTLGDPIEAQSLIEVYGRRGDAEPLRLGSVKSNLGHPQAAAGVAGIIKMVLAMEHGVLPRTLHLTEPTPHVDWSAGTVRLLAENEDWPAVDRPRRSAVSSFGISGTNAHVILEQAPAEEPPAEPAADPAVVPFALAAKTPAALAAAAERLAAHLRRRPELALADLGRSLATGRSAFEHRAVLVGRDRDGLLAGLDALAAGRPSAAAVTGSAQAAPGRTVFVFTGGDPLPAGAAAGLLDGSEPFARQVADCERELAPLLGGSVAAVLRGAPDAPAADLPEVAAAVRWTVQVALAALWRAHGVAPDAVLGRGPGEVAAATVAGALSLADGARAAVALGRGDATGLPGSAAPAADPSVRRPALYSAATGGRVDPETVGTGPWLAAPERDADPAPVLKELAAGGHRAFVGIGPDPELAALLGEASGDGAVAVDTPLAPGPDALERFAHAAAALHVHGTTVRWEGFFPAGRTVDLPTYPFRHTHYWTQYAPFAAPQAAPAPAGAADRLRHRVRWSPVDPIDPAAADAPSGAVLSGLWLVAADDRAPGADAVLDALTDHGAEVLRLAVDPAAADRAELAARITALLGEERPAGVLSLLALGGPDAAEVPAPGVTATVPLLQAVLDAGITAPFWCATRAAVAVDPAEDVDPSAAALWGAGTVLSLDLPAVWGGLVDLPADLGPEAAALLAAVLSGRSGEDQVAVRGGRAHARRLVPAPAEGPVPAELPWRPGGTVLVTGGTGAIGAAVARRLARSGARHLVLTSRRGPDAPGAAGLTAELTASGAEVAVVACDVTDGTAVAELVAGLTELTAVVHAAGQLPAQTAFGELTAQEFARATRAKIAGAHHLDRAVGDRPLDAFVLFASGAAVWGTAGRAPYAAGNAYLDGLAQRRRARGAAATSVAWGTWAGGGMVDAEADEHLRHLGLASLDPDAALDELWRALALDEGHLVVADIDWARFAPVYAAARPRPLLHELPAAVRALDGDDPAGEAAPDGPPLAERLTGRSAPERARIVLGLVREQAAAVLGHDGAGAVEPGRTFKDLGFDSVSAVDFRNRLSAASGVKLPATVVFDHANPRALAEFLEAELADLAPGGAAAVAAELDRLEALIDGLAPEEADRARIGPRLQALAARLNGARGAAPGPELAHVLESASAEDLFNLLDQELGSSGNGEGF</sequence>
<dbReference type="InterPro" id="IPR009081">
    <property type="entry name" value="PP-bd_ACP"/>
</dbReference>
<reference evidence="12 13" key="1">
    <citation type="submission" date="2024-09" db="EMBL/GenBank/DDBJ databases">
        <title>The Natural Products Discovery Center: Release of the First 8490 Sequenced Strains for Exploring Actinobacteria Biosynthetic Diversity.</title>
        <authorList>
            <person name="Kalkreuter E."/>
            <person name="Kautsar S.A."/>
            <person name="Yang D."/>
            <person name="Bader C.D."/>
            <person name="Teijaro C.N."/>
            <person name="Fluegel L."/>
            <person name="Davis C.M."/>
            <person name="Simpson J.R."/>
            <person name="Lauterbach L."/>
            <person name="Steele A.D."/>
            <person name="Gui C."/>
            <person name="Meng S."/>
            <person name="Li G."/>
            <person name="Viehrig K."/>
            <person name="Ye F."/>
            <person name="Su P."/>
            <person name="Kiefer A.F."/>
            <person name="Nichols A."/>
            <person name="Cepeda A.J."/>
            <person name="Yan W."/>
            <person name="Fan B."/>
            <person name="Jiang Y."/>
            <person name="Adhikari A."/>
            <person name="Zheng C.-J."/>
            <person name="Schuster L."/>
            <person name="Cowan T.M."/>
            <person name="Smanski M.J."/>
            <person name="Chevrette M.G."/>
            <person name="De Carvalho L.P.S."/>
            <person name="Shen B."/>
        </authorList>
    </citation>
    <scope>NUCLEOTIDE SEQUENCE [LARGE SCALE GENOMIC DNA]</scope>
    <source>
        <strain evidence="12 13">NPDC058753</strain>
    </source>
</reference>
<dbReference type="Pfam" id="PF00109">
    <property type="entry name" value="ketoacyl-synt"/>
    <property type="match status" value="1"/>
</dbReference>
<dbReference type="InterPro" id="IPR050091">
    <property type="entry name" value="PKS_NRPS_Biosynth_Enz"/>
</dbReference>
<protein>
    <submittedName>
        <fullName evidence="12">SDR family NAD(P)-dependent oxidoreductase</fullName>
    </submittedName>
</protein>
<dbReference type="InterPro" id="IPR016039">
    <property type="entry name" value="Thiolase-like"/>
</dbReference>
<dbReference type="SUPFAM" id="SSF53901">
    <property type="entry name" value="Thiolase-like"/>
    <property type="match status" value="1"/>
</dbReference>
<dbReference type="Pfam" id="PF08990">
    <property type="entry name" value="Docking"/>
    <property type="match status" value="1"/>
</dbReference>
<keyword evidence="7" id="KW-0012">Acyltransferase</keyword>
<proteinExistence type="predicted"/>
<feature type="compositionally biased region" description="Low complexity" evidence="9">
    <location>
        <begin position="1326"/>
        <end position="1337"/>
    </location>
</feature>
<dbReference type="PANTHER" id="PTHR43775:SF51">
    <property type="entry name" value="INACTIVE PHENOLPHTHIOCEROL SYNTHESIS POLYKETIDE SYNTHASE TYPE I PKS1-RELATED"/>
    <property type="match status" value="1"/>
</dbReference>
<keyword evidence="3" id="KW-0597">Phosphoprotein</keyword>
<evidence type="ECO:0000313" key="12">
    <source>
        <dbReference type="EMBL" id="MFE1354743.1"/>
    </source>
</evidence>
<dbReference type="Gene3D" id="3.30.70.3290">
    <property type="match status" value="2"/>
</dbReference>
<dbReference type="Pfam" id="PF00698">
    <property type="entry name" value="Acyl_transf_1"/>
    <property type="match status" value="1"/>
</dbReference>
<dbReference type="SMART" id="SM00825">
    <property type="entry name" value="PKS_KS"/>
    <property type="match status" value="1"/>
</dbReference>
<dbReference type="InterPro" id="IPR020806">
    <property type="entry name" value="PKS_PP-bd"/>
</dbReference>
<dbReference type="InterPro" id="IPR020841">
    <property type="entry name" value="PKS_Beta-ketoAc_synthase_dom"/>
</dbReference>
<dbReference type="InterPro" id="IPR036736">
    <property type="entry name" value="ACP-like_sf"/>
</dbReference>
<dbReference type="Proteomes" id="UP001599542">
    <property type="component" value="Unassembled WGS sequence"/>
</dbReference>
<evidence type="ECO:0000256" key="2">
    <source>
        <dbReference type="ARBA" id="ARBA00022450"/>
    </source>
</evidence>
<keyword evidence="13" id="KW-1185">Reference proteome</keyword>
<dbReference type="InterPro" id="IPR001227">
    <property type="entry name" value="Ac_transferase_dom_sf"/>
</dbReference>
<evidence type="ECO:0000256" key="9">
    <source>
        <dbReference type="SAM" id="MobiDB-lite"/>
    </source>
</evidence>
<organism evidence="12 13">
    <name type="scientific">Kitasatospora phosalacinea</name>
    <dbReference type="NCBI Taxonomy" id="2065"/>
    <lineage>
        <taxon>Bacteria</taxon>
        <taxon>Bacillati</taxon>
        <taxon>Actinomycetota</taxon>
        <taxon>Actinomycetes</taxon>
        <taxon>Kitasatosporales</taxon>
        <taxon>Streptomycetaceae</taxon>
        <taxon>Kitasatospora</taxon>
    </lineage>
</organism>
<dbReference type="SMART" id="SM00823">
    <property type="entry name" value="PKS_PP"/>
    <property type="match status" value="1"/>
</dbReference>
<keyword evidence="8" id="KW-0175">Coiled coil</keyword>
<dbReference type="EMBL" id="JBHYPX010000048">
    <property type="protein sequence ID" value="MFE1354743.1"/>
    <property type="molecule type" value="Genomic_DNA"/>
</dbReference>
<dbReference type="Gene3D" id="6.10.40.10">
    <property type="match status" value="1"/>
</dbReference>
<dbReference type="Gene3D" id="3.40.50.720">
    <property type="entry name" value="NAD(P)-binding Rossmann-like Domain"/>
    <property type="match status" value="1"/>
</dbReference>
<feature type="domain" description="Carrier" evidence="10">
    <location>
        <begin position="1349"/>
        <end position="1424"/>
    </location>
</feature>
<dbReference type="PANTHER" id="PTHR43775">
    <property type="entry name" value="FATTY ACID SYNTHASE"/>
    <property type="match status" value="1"/>
</dbReference>
<dbReference type="PROSITE" id="PS50075">
    <property type="entry name" value="CARRIER"/>
    <property type="match status" value="1"/>
</dbReference>
<dbReference type="CDD" id="cd00833">
    <property type="entry name" value="PKS"/>
    <property type="match status" value="1"/>
</dbReference>
<dbReference type="SUPFAM" id="SSF52151">
    <property type="entry name" value="FabD/lysophospholipase-like"/>
    <property type="match status" value="1"/>
</dbReference>
<dbReference type="InterPro" id="IPR014030">
    <property type="entry name" value="Ketoacyl_synth_N"/>
</dbReference>
<keyword evidence="2" id="KW-0596">Phosphopantetheine</keyword>
<evidence type="ECO:0000313" key="13">
    <source>
        <dbReference type="Proteomes" id="UP001599542"/>
    </source>
</evidence>
<evidence type="ECO:0000256" key="7">
    <source>
        <dbReference type="ARBA" id="ARBA00023315"/>
    </source>
</evidence>
<keyword evidence="6" id="KW-0511">Multifunctional enzyme</keyword>
<name>A0ABW6GPS2_9ACTN</name>
<dbReference type="SUPFAM" id="SSF101173">
    <property type="entry name" value="Docking domain B of the erythromycin polyketide synthase (DEBS)"/>
    <property type="match status" value="1"/>
</dbReference>
<dbReference type="SMART" id="SM00822">
    <property type="entry name" value="PKS_KR"/>
    <property type="match status" value="1"/>
</dbReference>
<dbReference type="SMART" id="SM00827">
    <property type="entry name" value="PKS_AT"/>
    <property type="match status" value="1"/>
</dbReference>
<evidence type="ECO:0000256" key="3">
    <source>
        <dbReference type="ARBA" id="ARBA00022553"/>
    </source>
</evidence>
<gene>
    <name evidence="12" type="ORF">ACFW6T_22395</name>
</gene>
<dbReference type="Gene3D" id="1.10.1200.10">
    <property type="entry name" value="ACP-like"/>
    <property type="match status" value="1"/>
</dbReference>
<evidence type="ECO:0000259" key="10">
    <source>
        <dbReference type="PROSITE" id="PS50075"/>
    </source>
</evidence>
<dbReference type="InterPro" id="IPR057326">
    <property type="entry name" value="KR_dom"/>
</dbReference>
<comment type="caution">
    <text evidence="12">The sequence shown here is derived from an EMBL/GenBank/DDBJ whole genome shotgun (WGS) entry which is preliminary data.</text>
</comment>
<accession>A0ABW6GPS2</accession>
<dbReference type="InterPro" id="IPR015083">
    <property type="entry name" value="NorB/c/GfsB-D-like_docking"/>
</dbReference>
<dbReference type="SMART" id="SM01294">
    <property type="entry name" value="PKS_PP_betabranch"/>
    <property type="match status" value="1"/>
</dbReference>
<feature type="region of interest" description="Disordered" evidence="9">
    <location>
        <begin position="1320"/>
        <end position="1340"/>
    </location>
</feature>
<dbReference type="InterPro" id="IPR036299">
    <property type="entry name" value="Polyketide_synth_docking_sf"/>
</dbReference>
<dbReference type="InterPro" id="IPR014031">
    <property type="entry name" value="Ketoacyl_synth_C"/>
</dbReference>
<dbReference type="PROSITE" id="PS00606">
    <property type="entry name" value="KS3_1"/>
    <property type="match status" value="1"/>
</dbReference>
<dbReference type="InterPro" id="IPR036291">
    <property type="entry name" value="NAD(P)-bd_dom_sf"/>
</dbReference>
<dbReference type="SUPFAM" id="SSF51735">
    <property type="entry name" value="NAD(P)-binding Rossmann-fold domains"/>
    <property type="match status" value="2"/>
</dbReference>
<dbReference type="InterPro" id="IPR032821">
    <property type="entry name" value="PKS_assoc"/>
</dbReference>
<dbReference type="InterPro" id="IPR016035">
    <property type="entry name" value="Acyl_Trfase/lysoPLipase"/>
</dbReference>
<keyword evidence="4" id="KW-0808">Transferase</keyword>
<dbReference type="Pfam" id="PF02801">
    <property type="entry name" value="Ketoacyl-synt_C"/>
    <property type="match status" value="1"/>
</dbReference>
<comment type="cofactor">
    <cofactor evidence="1">
        <name>pantetheine 4'-phosphate</name>
        <dbReference type="ChEBI" id="CHEBI:47942"/>
    </cofactor>
</comment>
<dbReference type="Pfam" id="PF16197">
    <property type="entry name" value="KAsynt_C_assoc"/>
    <property type="match status" value="1"/>
</dbReference>
<evidence type="ECO:0000256" key="5">
    <source>
        <dbReference type="ARBA" id="ARBA00023194"/>
    </source>
</evidence>
<dbReference type="InterPro" id="IPR013968">
    <property type="entry name" value="PKS_KR"/>
</dbReference>
<dbReference type="Pfam" id="PF08659">
    <property type="entry name" value="KR"/>
    <property type="match status" value="1"/>
</dbReference>
<dbReference type="SUPFAM" id="SSF47336">
    <property type="entry name" value="ACP-like"/>
    <property type="match status" value="1"/>
</dbReference>
<dbReference type="Gene3D" id="3.40.366.10">
    <property type="entry name" value="Malonyl-Coenzyme A Acyl Carrier Protein, domain 2"/>
    <property type="match status" value="2"/>
</dbReference>
<dbReference type="InterPro" id="IPR018201">
    <property type="entry name" value="Ketoacyl_synth_AS"/>
</dbReference>
<evidence type="ECO:0000259" key="11">
    <source>
        <dbReference type="PROSITE" id="PS52004"/>
    </source>
</evidence>
<dbReference type="Gene3D" id="3.40.47.10">
    <property type="match status" value="1"/>
</dbReference>
<dbReference type="InterPro" id="IPR014043">
    <property type="entry name" value="Acyl_transferase_dom"/>
</dbReference>
<dbReference type="Pfam" id="PF00550">
    <property type="entry name" value="PP-binding"/>
    <property type="match status" value="1"/>
</dbReference>
<evidence type="ECO:0000256" key="8">
    <source>
        <dbReference type="SAM" id="Coils"/>
    </source>
</evidence>
<dbReference type="CDD" id="cd08952">
    <property type="entry name" value="KR_1_SDR_x"/>
    <property type="match status" value="1"/>
</dbReference>
<dbReference type="RefSeq" id="WP_380327344.1">
    <property type="nucleotide sequence ID" value="NZ_JBHYPW010000038.1"/>
</dbReference>
<evidence type="ECO:0000256" key="4">
    <source>
        <dbReference type="ARBA" id="ARBA00022679"/>
    </source>
</evidence>
<feature type="coiled-coil region" evidence="8">
    <location>
        <begin position="18"/>
        <end position="45"/>
    </location>
</feature>